<feature type="compositionally biased region" description="Acidic residues" evidence="2">
    <location>
        <begin position="241"/>
        <end position="259"/>
    </location>
</feature>
<feature type="compositionally biased region" description="Basic and acidic residues" evidence="2">
    <location>
        <begin position="292"/>
        <end position="304"/>
    </location>
</feature>
<evidence type="ECO:0000256" key="1">
    <source>
        <dbReference type="SAM" id="Coils"/>
    </source>
</evidence>
<feature type="non-terminal residue" evidence="3">
    <location>
        <position position="400"/>
    </location>
</feature>
<dbReference type="AlphaFoldDB" id="A0A699IBC5"/>
<evidence type="ECO:0000313" key="3">
    <source>
        <dbReference type="EMBL" id="GEZ30623.1"/>
    </source>
</evidence>
<feature type="region of interest" description="Disordered" evidence="2">
    <location>
        <begin position="168"/>
        <end position="205"/>
    </location>
</feature>
<gene>
    <name evidence="3" type="ORF">Tci_502596</name>
</gene>
<proteinExistence type="predicted"/>
<feature type="coiled-coil region" evidence="1">
    <location>
        <begin position="355"/>
        <end position="382"/>
    </location>
</feature>
<comment type="caution">
    <text evidence="3">The sequence shown here is derived from an EMBL/GenBank/DDBJ whole genome shotgun (WGS) entry which is preliminary data.</text>
</comment>
<organism evidence="3">
    <name type="scientific">Tanacetum cinerariifolium</name>
    <name type="common">Dalmatian daisy</name>
    <name type="synonym">Chrysanthemum cinerariifolium</name>
    <dbReference type="NCBI Taxonomy" id="118510"/>
    <lineage>
        <taxon>Eukaryota</taxon>
        <taxon>Viridiplantae</taxon>
        <taxon>Streptophyta</taxon>
        <taxon>Embryophyta</taxon>
        <taxon>Tracheophyta</taxon>
        <taxon>Spermatophyta</taxon>
        <taxon>Magnoliopsida</taxon>
        <taxon>eudicotyledons</taxon>
        <taxon>Gunneridae</taxon>
        <taxon>Pentapetalae</taxon>
        <taxon>asterids</taxon>
        <taxon>campanulids</taxon>
        <taxon>Asterales</taxon>
        <taxon>Asteraceae</taxon>
        <taxon>Asteroideae</taxon>
        <taxon>Anthemideae</taxon>
        <taxon>Anthemidinae</taxon>
        <taxon>Tanacetum</taxon>
    </lineage>
</organism>
<evidence type="ECO:0000256" key="2">
    <source>
        <dbReference type="SAM" id="MobiDB-lite"/>
    </source>
</evidence>
<dbReference type="EMBL" id="BKCJ010263423">
    <property type="protein sequence ID" value="GEZ30623.1"/>
    <property type="molecule type" value="Genomic_DNA"/>
</dbReference>
<feature type="region of interest" description="Disordered" evidence="2">
    <location>
        <begin position="224"/>
        <end position="310"/>
    </location>
</feature>
<reference evidence="3" key="1">
    <citation type="journal article" date="2019" name="Sci. Rep.">
        <title>Draft genome of Tanacetum cinerariifolium, the natural source of mosquito coil.</title>
        <authorList>
            <person name="Yamashiro T."/>
            <person name="Shiraishi A."/>
            <person name="Satake H."/>
            <person name="Nakayama K."/>
        </authorList>
    </citation>
    <scope>NUCLEOTIDE SEQUENCE</scope>
</reference>
<feature type="compositionally biased region" description="Basic residues" evidence="2">
    <location>
        <begin position="196"/>
        <end position="205"/>
    </location>
</feature>
<name>A0A699IBC5_TANCI</name>
<protein>
    <submittedName>
        <fullName evidence="3">Uncharacterized protein</fullName>
    </submittedName>
</protein>
<sequence>MQHETPNRYQTEKATFQVVLDALALTPFHQAFLITAEVIDLEHSEDILYLIDASVDYLHQPWRAFATIINKCLSGKETVMDKICLSHAQILQGMFYKKNIDFVYLLWEDFLFHIENKDAKKTNKISYPRFTKIIIDYFMSKEQSILRRNKMFWHTARDDTMFTSMRRISKHKKTQKPIQATKGTRFKTSAKVAKSDKKKQHAKMLKAKGLDVLSKVALTKAGYQKKQDTISQLSHRRLSQDDEDAEEESDMMDDNDQEEEKEKADNEEVSSDQRVSTPPDYELTGEEEIKEGDDKDKEGEHKQDDEDDLYRDLNINLERSDSEMTDAQANQHTEDTHVTLTTVLPIKEAMDVAVQLQYNKLKEEAQAENQEFLNQVDSTMKAIIKELVQAQVSKIMPKIE</sequence>
<accession>A0A699IBC5</accession>
<keyword evidence="1" id="KW-0175">Coiled coil</keyword>